<dbReference type="Pfam" id="PF00805">
    <property type="entry name" value="Pentapeptide"/>
    <property type="match status" value="1"/>
</dbReference>
<evidence type="ECO:0000256" key="2">
    <source>
        <dbReference type="SAM" id="Phobius"/>
    </source>
</evidence>
<dbReference type="PANTHER" id="PTHR47485">
    <property type="entry name" value="THYLAKOID LUMENAL 17.4 KDA PROTEIN, CHLOROPLASTIC"/>
    <property type="match status" value="1"/>
</dbReference>
<accession>A6N5U5</accession>
<keyword evidence="2" id="KW-1133">Transmembrane helix</keyword>
<feature type="transmembrane region" description="Helical" evidence="2">
    <location>
        <begin position="186"/>
        <end position="206"/>
    </location>
</feature>
<evidence type="ECO:0000313" key="3">
    <source>
        <dbReference type="EMBL" id="ABR13541.1"/>
    </source>
</evidence>
<keyword evidence="1" id="KW-0677">Repeat</keyword>
<evidence type="ECO:0000256" key="1">
    <source>
        <dbReference type="ARBA" id="ARBA00022737"/>
    </source>
</evidence>
<evidence type="ECO:0008006" key="4">
    <source>
        <dbReference type="Google" id="ProtNLM"/>
    </source>
</evidence>
<dbReference type="SUPFAM" id="SSF141571">
    <property type="entry name" value="Pentapeptide repeat-like"/>
    <property type="match status" value="1"/>
</dbReference>
<dbReference type="Gene3D" id="2.160.20.80">
    <property type="entry name" value="E3 ubiquitin-protein ligase SopA"/>
    <property type="match status" value="1"/>
</dbReference>
<feature type="transmembrane region" description="Helical" evidence="2">
    <location>
        <begin position="71"/>
        <end position="88"/>
    </location>
</feature>
<dbReference type="EMBL" id="EF611304">
    <property type="protein sequence ID" value="ABR13541.1"/>
    <property type="molecule type" value="Genomic_DNA"/>
</dbReference>
<sequence>MYLKLGRTICRGPDAFPSFAASGGHGLPSPDCHYRKLLMRPRRPLRTKTSSFGKPSATTSAVVEHVDLSSYLSYALLILYVLASVSSTKDEMLLIPSRGIQLPLVSVTVPVVGFYLLSPLIVLIGHLVTLRRIPMTFPKLLNTEPHARHEQLNVSTDYLMVICLLFAGPATLLLITCRFAAYQSPVVFLIQAAALVYACYATLVRFHEVLPEKVRTAQTPVKWACYLAGTVVGSWLLLCADVILIPAQYSATVWLKTHTALLDNEDEGTIAWIPHIHIDRADRLWSGVATTDADLAEHSGKVDAKELFMTRGVALDLRSRNLRFLDISQQVIPRVWAHDADLSGANLSFTRLYGSVFVGTKLNGASFDLAALDGSTFMHTTISNTTFRHARLKGSYWDNVVVNDSDFLQADLSLASLYGVKFNRVVMAGTDLTATSLFETEAADLAIGYVEPYKILTAVESDELMKETSPVLEVAPEAALAEIAKQICRPNIDSGWTYAWSNFLQIKSMVGASEPGVMSALQGLFKLERCKDLPDRGFE</sequence>
<proteinExistence type="predicted"/>
<dbReference type="PANTHER" id="PTHR47485:SF1">
    <property type="entry name" value="THYLAKOID LUMENAL 17.4 KDA PROTEIN, CHLOROPLASTIC"/>
    <property type="match status" value="1"/>
</dbReference>
<dbReference type="InterPro" id="IPR001646">
    <property type="entry name" value="5peptide_repeat"/>
</dbReference>
<dbReference type="AlphaFoldDB" id="A6N5U5"/>
<feature type="transmembrane region" description="Helical" evidence="2">
    <location>
        <begin position="158"/>
        <end position="179"/>
    </location>
</feature>
<feature type="transmembrane region" description="Helical" evidence="2">
    <location>
        <begin position="226"/>
        <end position="247"/>
    </location>
</feature>
<keyword evidence="2" id="KW-0812">Transmembrane</keyword>
<organism evidence="3">
    <name type="scientific">Pseudomonas aeruginosa</name>
    <dbReference type="NCBI Taxonomy" id="287"/>
    <lineage>
        <taxon>Bacteria</taxon>
        <taxon>Pseudomonadati</taxon>
        <taxon>Pseudomonadota</taxon>
        <taxon>Gammaproteobacteria</taxon>
        <taxon>Pseudomonadales</taxon>
        <taxon>Pseudomonadaceae</taxon>
        <taxon>Pseudomonas</taxon>
    </lineage>
</organism>
<feature type="transmembrane region" description="Helical" evidence="2">
    <location>
        <begin position="100"/>
        <end position="128"/>
    </location>
</feature>
<keyword evidence="2" id="KW-0472">Membrane</keyword>
<protein>
    <recommendedName>
        <fullName evidence="4">Pentapeptide repeat-containing protein</fullName>
    </recommendedName>
</protein>
<name>A6N5U5_PSEAI</name>
<reference evidence="3" key="1">
    <citation type="journal article" date="2009" name="FEMS Microbiol. Lett.">
        <title>Genomic islands of Pseudomonas aeruginosa.</title>
        <authorList>
            <person name="Battle S.E."/>
            <person name="Rello J."/>
            <person name="Hauser A.R."/>
        </authorList>
    </citation>
    <scope>NUCLEOTIDE SEQUENCE</scope>
    <source>
        <strain evidence="3">PSE9</strain>
    </source>
</reference>